<sequence>MAASNGIKLRNERFADIPLALDIPVLDAEEEAVEVNLTELQEDHTELCTLLEMENVARQYWMTVALAYAKQSKVDQAVEIVLKAVKVKTDPEDRVSLLHAAVWMCLSKCREAPREARSDAALMDAPAFYASKRSANNSNEGIKTKDDYLREATGHMNEISRISPSFPQLYLTRGMVSLLRSTLVHPNERAGALKSALNDFETALRVSHQNNIMALLGKARVYFALGRYQESLQVYQLAIQRAPRMTEPDPRIGLGCCLWQLGHIEEAKLAWERALELNPESKFANILMGLYYLHSSAQFSSSDPRFTQAYKKAMVVFAQKAFKLDENTPLTLATFGGYYLMRKNKPFVEKLAWRAIRYCDVPEIASDGYYLLARMAHYEKDYPQAWLYYQRADETRGGDGRGGDDQGHTAAKFGMAQLKVILKDTVDAKFRLDKLVRQTKSVESMSLLGNLYAEEYFAEQRENPKATKTDAWKKAVSLLEQVRLAWKDTKKNLTPDANVLLLLARLYETDTPGQSLQCLLQVEQLELEKMGDDKRPEGVEDEAAIKKAMRQHLPPQLLNNIGSFYYLADRFSEAQNAFETALSACVRIAEEDKTADTDALVTTISYNLGRTYEAEAKLDEAKTVYTKLLDQHPGYLEASARSAFISLLQDPSGSGPKAVTKVFQSAPDNLEVRALYGWYLNKSKKRTSNPAEDQEQRHLKHTLKDYNKHDLYSLTTMGNLHLVIAREMPRQTEQDKDRRRKMYAKAVEFFAKALQLDPHNAYAAQGIAISIIEDKKELGKAIQIFMKLREVLKDSSVSLNLGHAFCEQKQYPRAIEHYENALAKEKSRDYTTLSCLGRVWMLRGKSEKSLDAMKSSLDCARRALAISPAQIHFRFNVAYAQFQIAQILNTIPPQGRSMEDLETALVDLDAAVETLAEIAKSPNPPFPRQDLEQRAAMGRSTMRSQLERLIQEQRTYEGKHAERLAEARKIREDEIQKLEEKKRLLAEKESEKEKRLLQEHREMQIRDREITEKRVQYEATLPRKEKGKRKKDDDHIDSDGEGDHNYSSEAPSRGRRSRGTSAPTDGKDKPRKKRRLERRPKAQKAEKPNKYKSSELVGDSDLDEDENDGLANGNGDANGNGNGDASDDDAVAQPRKKAQRVISDDDDEDVAMEDVAAGGGDDSE</sequence>
<dbReference type="Pfam" id="PF13174">
    <property type="entry name" value="TPR_6"/>
    <property type="match status" value="1"/>
</dbReference>
<dbReference type="OrthoDB" id="343875at2759"/>
<feature type="repeat" description="TPR" evidence="3">
    <location>
        <begin position="795"/>
        <end position="828"/>
    </location>
</feature>
<evidence type="ECO:0000256" key="1">
    <source>
        <dbReference type="ARBA" id="ARBA00022737"/>
    </source>
</evidence>
<feature type="repeat" description="TPR" evidence="3">
    <location>
        <begin position="248"/>
        <end position="281"/>
    </location>
</feature>
<feature type="region of interest" description="Disordered" evidence="5">
    <location>
        <begin position="1016"/>
        <end position="1164"/>
    </location>
</feature>
<dbReference type="SMART" id="SM00028">
    <property type="entry name" value="TPR"/>
    <property type="match status" value="9"/>
</dbReference>
<keyword evidence="1" id="KW-0677">Repeat</keyword>
<dbReference type="Gene3D" id="1.25.40.10">
    <property type="entry name" value="Tetratricopeptide repeat domain"/>
    <property type="match status" value="4"/>
</dbReference>
<dbReference type="Pfam" id="PF13176">
    <property type="entry name" value="TPR_7"/>
    <property type="match status" value="1"/>
</dbReference>
<dbReference type="InterPro" id="IPR011990">
    <property type="entry name" value="TPR-like_helical_dom_sf"/>
</dbReference>
<dbReference type="InterPro" id="IPR019734">
    <property type="entry name" value="TPR_rpt"/>
</dbReference>
<accession>A0A6G1I7R7</accession>
<proteinExistence type="predicted"/>
<evidence type="ECO:0000256" key="3">
    <source>
        <dbReference type="PROSITE-ProRule" id="PRU00339"/>
    </source>
</evidence>
<dbReference type="Pfam" id="PF13432">
    <property type="entry name" value="TPR_16"/>
    <property type="match status" value="1"/>
</dbReference>
<evidence type="ECO:0000256" key="2">
    <source>
        <dbReference type="ARBA" id="ARBA00022803"/>
    </source>
</evidence>
<feature type="compositionally biased region" description="Basic and acidic residues" evidence="5">
    <location>
        <begin position="1079"/>
        <end position="1093"/>
    </location>
</feature>
<dbReference type="GO" id="GO:0016593">
    <property type="term" value="C:Cdc73/Paf1 complex"/>
    <property type="evidence" value="ECO:0007669"/>
    <property type="project" value="TreeGrafter"/>
</dbReference>
<feature type="compositionally biased region" description="Basic residues" evidence="5">
    <location>
        <begin position="1069"/>
        <end position="1078"/>
    </location>
</feature>
<dbReference type="Proteomes" id="UP000799640">
    <property type="component" value="Unassembled WGS sequence"/>
</dbReference>
<dbReference type="GO" id="GO:0000993">
    <property type="term" value="F:RNA polymerase II complex binding"/>
    <property type="evidence" value="ECO:0007669"/>
    <property type="project" value="TreeGrafter"/>
</dbReference>
<evidence type="ECO:0000256" key="5">
    <source>
        <dbReference type="SAM" id="MobiDB-lite"/>
    </source>
</evidence>
<dbReference type="PANTHER" id="PTHR14027">
    <property type="entry name" value="RNA POLYMERASE-ASSOCIATED PROTEIN CTR9"/>
    <property type="match status" value="1"/>
</dbReference>
<evidence type="ECO:0000313" key="7">
    <source>
        <dbReference type="Proteomes" id="UP000799640"/>
    </source>
</evidence>
<dbReference type="SUPFAM" id="SSF81901">
    <property type="entry name" value="HCP-like"/>
    <property type="match status" value="1"/>
</dbReference>
<evidence type="ECO:0000256" key="4">
    <source>
        <dbReference type="SAM" id="Coils"/>
    </source>
</evidence>
<dbReference type="GO" id="GO:0006368">
    <property type="term" value="P:transcription elongation by RNA polymerase II"/>
    <property type="evidence" value="ECO:0007669"/>
    <property type="project" value="TreeGrafter"/>
</dbReference>
<feature type="compositionally biased region" description="Acidic residues" evidence="5">
    <location>
        <begin position="1098"/>
        <end position="1108"/>
    </location>
</feature>
<feature type="repeat" description="TPR" evidence="3">
    <location>
        <begin position="602"/>
        <end position="635"/>
    </location>
</feature>
<gene>
    <name evidence="6" type="ORF">EJ06DRAFT_526261</name>
</gene>
<feature type="compositionally biased region" description="Basic and acidic residues" evidence="5">
    <location>
        <begin position="1016"/>
        <end position="1046"/>
    </location>
</feature>
<protein>
    <submittedName>
        <fullName evidence="6">TPR-like protein</fullName>
    </submittedName>
</protein>
<dbReference type="InterPro" id="IPR031101">
    <property type="entry name" value="Ctr9"/>
</dbReference>
<dbReference type="EMBL" id="ML996688">
    <property type="protein sequence ID" value="KAF2404166.1"/>
    <property type="molecule type" value="Genomic_DNA"/>
</dbReference>
<dbReference type="PROSITE" id="PS50005">
    <property type="entry name" value="TPR"/>
    <property type="match status" value="4"/>
</dbReference>
<reference evidence="6" key="1">
    <citation type="journal article" date="2020" name="Stud. Mycol.">
        <title>101 Dothideomycetes genomes: a test case for predicting lifestyles and emergence of pathogens.</title>
        <authorList>
            <person name="Haridas S."/>
            <person name="Albert R."/>
            <person name="Binder M."/>
            <person name="Bloem J."/>
            <person name="Labutti K."/>
            <person name="Salamov A."/>
            <person name="Andreopoulos B."/>
            <person name="Baker S."/>
            <person name="Barry K."/>
            <person name="Bills G."/>
            <person name="Bluhm B."/>
            <person name="Cannon C."/>
            <person name="Castanera R."/>
            <person name="Culley D."/>
            <person name="Daum C."/>
            <person name="Ezra D."/>
            <person name="Gonzalez J."/>
            <person name="Henrissat B."/>
            <person name="Kuo A."/>
            <person name="Liang C."/>
            <person name="Lipzen A."/>
            <person name="Lutzoni F."/>
            <person name="Magnuson J."/>
            <person name="Mondo S."/>
            <person name="Nolan M."/>
            <person name="Ohm R."/>
            <person name="Pangilinan J."/>
            <person name="Park H.-J."/>
            <person name="Ramirez L."/>
            <person name="Alfaro M."/>
            <person name="Sun H."/>
            <person name="Tritt A."/>
            <person name="Yoshinaga Y."/>
            <person name="Zwiers L.-H."/>
            <person name="Turgeon B."/>
            <person name="Goodwin S."/>
            <person name="Spatafora J."/>
            <person name="Crous P."/>
            <person name="Grigoriev I."/>
        </authorList>
    </citation>
    <scope>NUCLEOTIDE SEQUENCE</scope>
    <source>
        <strain evidence="6">CBS 262.69</strain>
    </source>
</reference>
<dbReference type="GO" id="GO:0006355">
    <property type="term" value="P:regulation of DNA-templated transcription"/>
    <property type="evidence" value="ECO:0007669"/>
    <property type="project" value="InterPro"/>
</dbReference>
<dbReference type="Pfam" id="PF07719">
    <property type="entry name" value="TPR_2"/>
    <property type="match status" value="1"/>
</dbReference>
<feature type="repeat" description="TPR" evidence="3">
    <location>
        <begin position="212"/>
        <end position="245"/>
    </location>
</feature>
<name>A0A6G1I7R7_9PEZI</name>
<keyword evidence="4" id="KW-0175">Coiled coil</keyword>
<evidence type="ECO:0000313" key="6">
    <source>
        <dbReference type="EMBL" id="KAF2404166.1"/>
    </source>
</evidence>
<dbReference type="InterPro" id="IPR013105">
    <property type="entry name" value="TPR_2"/>
</dbReference>
<keyword evidence="7" id="KW-1185">Reference proteome</keyword>
<dbReference type="AlphaFoldDB" id="A0A6G1I7R7"/>
<dbReference type="SUPFAM" id="SSF48452">
    <property type="entry name" value="TPR-like"/>
    <property type="match status" value="2"/>
</dbReference>
<keyword evidence="2 3" id="KW-0802">TPR repeat</keyword>
<feature type="coiled-coil region" evidence="4">
    <location>
        <begin position="961"/>
        <end position="1006"/>
    </location>
</feature>
<organism evidence="6 7">
    <name type="scientific">Trichodelitschia bisporula</name>
    <dbReference type="NCBI Taxonomy" id="703511"/>
    <lineage>
        <taxon>Eukaryota</taxon>
        <taxon>Fungi</taxon>
        <taxon>Dikarya</taxon>
        <taxon>Ascomycota</taxon>
        <taxon>Pezizomycotina</taxon>
        <taxon>Dothideomycetes</taxon>
        <taxon>Dothideomycetes incertae sedis</taxon>
        <taxon>Phaeotrichales</taxon>
        <taxon>Phaeotrichaceae</taxon>
        <taxon>Trichodelitschia</taxon>
    </lineage>
</organism>
<dbReference type="PANTHER" id="PTHR14027:SF2">
    <property type="entry name" value="RNA POLYMERASE-ASSOCIATED PROTEIN CTR9 HOMOLOG"/>
    <property type="match status" value="1"/>
</dbReference>